<dbReference type="PANTHER" id="PTHR34047">
    <property type="entry name" value="NUCLEAR INTRON MATURASE 1, MITOCHONDRIAL-RELATED"/>
    <property type="match status" value="1"/>
</dbReference>
<name>A0A936K694_9BACT</name>
<evidence type="ECO:0000256" key="1">
    <source>
        <dbReference type="ARBA" id="ARBA00034120"/>
    </source>
</evidence>
<dbReference type="InterPro" id="IPR043128">
    <property type="entry name" value="Rev_trsase/Diguanyl_cyclase"/>
</dbReference>
<dbReference type="Proteomes" id="UP000709959">
    <property type="component" value="Unassembled WGS sequence"/>
</dbReference>
<dbReference type="AlphaFoldDB" id="A0A936K694"/>
<protein>
    <submittedName>
        <fullName evidence="4">Group II intron reverse transcriptase/maturase</fullName>
        <ecNumber evidence="4">2.7.7.49</ecNumber>
    </submittedName>
</protein>
<dbReference type="GO" id="GO:0003964">
    <property type="term" value="F:RNA-directed DNA polymerase activity"/>
    <property type="evidence" value="ECO:0007669"/>
    <property type="project" value="UniProtKB-KW"/>
</dbReference>
<keyword evidence="4" id="KW-0695">RNA-directed DNA polymerase</keyword>
<dbReference type="PROSITE" id="PS50878">
    <property type="entry name" value="RT_POL"/>
    <property type="match status" value="1"/>
</dbReference>
<reference evidence="4 5" key="1">
    <citation type="submission" date="2020-10" db="EMBL/GenBank/DDBJ databases">
        <title>Connecting structure to function with the recovery of over 1000 high-quality activated sludge metagenome-assembled genomes encoding full-length rRNA genes using long-read sequencing.</title>
        <authorList>
            <person name="Singleton C.M."/>
            <person name="Petriglieri F."/>
            <person name="Kristensen J.M."/>
            <person name="Kirkegaard R.H."/>
            <person name="Michaelsen T.Y."/>
            <person name="Andersen M.H."/>
            <person name="Karst S.M."/>
            <person name="Dueholm M.S."/>
            <person name="Nielsen P.H."/>
            <person name="Albertsen M."/>
        </authorList>
    </citation>
    <scope>NUCLEOTIDE SEQUENCE [LARGE SCALE GENOMIC DNA]</scope>
    <source>
        <strain evidence="4">OdNE_18-Q3-R46-58_MAXAC.008</strain>
    </source>
</reference>
<evidence type="ECO:0000313" key="4">
    <source>
        <dbReference type="EMBL" id="MBK8571940.1"/>
    </source>
</evidence>
<dbReference type="InterPro" id="IPR043502">
    <property type="entry name" value="DNA/RNA_pol_sf"/>
</dbReference>
<dbReference type="Pfam" id="PF00078">
    <property type="entry name" value="RVT_1"/>
    <property type="match status" value="1"/>
</dbReference>
<sequence length="484" mass="54776">MNQLGQHNQQNQEPASYHWRTLSLLQAVLDRQAVPDLTEVPGPTVVPNLIQSREIVRERRLTLGALAVKHDRVFNLAYLIDQHLLRVAGEKLRASAAPGVDNVTARTYRRDLSLNITKLHKEVLHKTYQPSPNRRVSIKKDDGSERHLGLPTTREKHLQRAVMILLEAICEPNFYKHSYGFRPRRSARKAVKVLRTWLADRKNTWILEIDLSKFFDTIPHDMLIQVLSEKIGDPVVMKLLKLWLKAGVVVNGDVIHSDRGTPQGGVISPLMANVYLDKVLDQWLTRTYFPTLKGKALHVRYADDFIVAFTHEDECRKALVDITTRLEAFGLTVNQLKTKITCMTCPGPSRVPQAPMSEFSFLGFTYYWTPCPETGWDLRIRTSEKSMKRFMDNLSTWISDVNTQTGEIPLGELRAKLKGHMDYFNTVGINSPQAPRVGQVDAADALPGGADSAGLHNRQIDVPPGERDIPCIQTDIKTSRTITK</sequence>
<dbReference type="InterPro" id="IPR051083">
    <property type="entry name" value="GrpII_Intron_Splice-Mob/Def"/>
</dbReference>
<proteinExistence type="inferred from homology"/>
<keyword evidence="4" id="KW-0808">Transferase</keyword>
<gene>
    <name evidence="4" type="primary">ltrA</name>
    <name evidence="4" type="ORF">IPN91_04685</name>
</gene>
<comment type="similarity">
    <text evidence="1">Belongs to the bacterial reverse transcriptase family.</text>
</comment>
<dbReference type="InterPro" id="IPR030931">
    <property type="entry name" value="Group_II_RT_mat"/>
</dbReference>
<dbReference type="EMBL" id="JADKCH010000002">
    <property type="protein sequence ID" value="MBK8571940.1"/>
    <property type="molecule type" value="Genomic_DNA"/>
</dbReference>
<evidence type="ECO:0000259" key="3">
    <source>
        <dbReference type="PROSITE" id="PS50878"/>
    </source>
</evidence>
<dbReference type="SUPFAM" id="SSF56672">
    <property type="entry name" value="DNA/RNA polymerases"/>
    <property type="match status" value="1"/>
</dbReference>
<evidence type="ECO:0000313" key="5">
    <source>
        <dbReference type="Proteomes" id="UP000709959"/>
    </source>
</evidence>
<evidence type="ECO:0000256" key="2">
    <source>
        <dbReference type="SAM" id="MobiDB-lite"/>
    </source>
</evidence>
<feature type="compositionally biased region" description="Basic and acidic residues" evidence="2">
    <location>
        <begin position="138"/>
        <end position="151"/>
    </location>
</feature>
<comment type="caution">
    <text evidence="4">The sequence shown here is derived from an EMBL/GenBank/DDBJ whole genome shotgun (WGS) entry which is preliminary data.</text>
</comment>
<feature type="domain" description="Reverse transcriptase" evidence="3">
    <location>
        <begin position="119"/>
        <end position="366"/>
    </location>
</feature>
<dbReference type="CDD" id="cd01651">
    <property type="entry name" value="RT_G2_intron"/>
    <property type="match status" value="1"/>
</dbReference>
<dbReference type="InterPro" id="IPR000477">
    <property type="entry name" value="RT_dom"/>
</dbReference>
<dbReference type="EC" id="2.7.7.49" evidence="4"/>
<dbReference type="Gene3D" id="3.30.70.270">
    <property type="match status" value="1"/>
</dbReference>
<feature type="region of interest" description="Disordered" evidence="2">
    <location>
        <begin position="132"/>
        <end position="151"/>
    </location>
</feature>
<accession>A0A936K694</accession>
<dbReference type="PANTHER" id="PTHR34047:SF8">
    <property type="entry name" value="PROTEIN YKFC"/>
    <property type="match status" value="1"/>
</dbReference>
<organism evidence="4 5">
    <name type="scientific">Candidatus Geothrix odensensis</name>
    <dbReference type="NCBI Taxonomy" id="2954440"/>
    <lineage>
        <taxon>Bacteria</taxon>
        <taxon>Pseudomonadati</taxon>
        <taxon>Acidobacteriota</taxon>
        <taxon>Holophagae</taxon>
        <taxon>Holophagales</taxon>
        <taxon>Holophagaceae</taxon>
        <taxon>Geothrix</taxon>
    </lineage>
</organism>
<keyword evidence="4" id="KW-0548">Nucleotidyltransferase</keyword>
<dbReference type="NCBIfam" id="TIGR04416">
    <property type="entry name" value="group_II_RT_mat"/>
    <property type="match status" value="1"/>
</dbReference>